<evidence type="ECO:0000313" key="9">
    <source>
        <dbReference type="EMBL" id="OAA72973.1"/>
    </source>
</evidence>
<dbReference type="EMBL" id="AZHF01000007">
    <property type="protein sequence ID" value="OAA72973.1"/>
    <property type="molecule type" value="Genomic_DNA"/>
</dbReference>
<feature type="transmembrane region" description="Helical" evidence="7">
    <location>
        <begin position="204"/>
        <end position="226"/>
    </location>
</feature>
<feature type="transmembrane region" description="Helical" evidence="7">
    <location>
        <begin position="170"/>
        <end position="192"/>
    </location>
</feature>
<evidence type="ECO:0000256" key="2">
    <source>
        <dbReference type="ARBA" id="ARBA00022692"/>
    </source>
</evidence>
<sequence length="389" mass="43298">MASESLQAGVYACVVITFVASSITLALRFYARKIKNVQLWWDDWFAVLSFAGCIVYDISVFFLITKGLGLHLDDLPVPIEEARYYQRMVQEIEEHAYTIAIGAAQLSLLALYWRLFQAITPARLAVLLLTALASTWFIVRLLVAVFQCYPPRFFWDKSIQGRCTVNPAQFFLWSVSTHLVIDLTLIVLPATQISRLSLPLMQKAAILCMFMFGFMVMIASIMMLVVSSHYDSYADDTMWNCAPIVIWSAAEVHLSVMTCCLPILRPIVVAFGGWWSHNFRSRGSQTSRCTKSSSVKLSKLSGSSGRKKNKLGSGESTCELATTDTANEATYIYGQGSGPDTVVEGKRGSVDDHELESGSSAEQGIKVKYEVTLDFTEPADTTHTRHNTD</sequence>
<keyword evidence="3 7" id="KW-1133">Transmembrane helix</keyword>
<feature type="transmembrane region" description="Helical" evidence="7">
    <location>
        <begin position="43"/>
        <end position="64"/>
    </location>
</feature>
<name>A0A168DT26_CORDF</name>
<feature type="transmembrane region" description="Helical" evidence="7">
    <location>
        <begin position="125"/>
        <end position="146"/>
    </location>
</feature>
<dbReference type="InterPro" id="IPR049326">
    <property type="entry name" value="Rhodopsin_dom_fungi"/>
</dbReference>
<dbReference type="PANTHER" id="PTHR33048:SF47">
    <property type="entry name" value="INTEGRAL MEMBRANE PROTEIN-RELATED"/>
    <property type="match status" value="1"/>
</dbReference>
<proteinExistence type="inferred from homology"/>
<comment type="caution">
    <text evidence="9">The sequence shown here is derived from an EMBL/GenBank/DDBJ whole genome shotgun (WGS) entry which is preliminary data.</text>
</comment>
<gene>
    <name evidence="9" type="ORF">LEL_08757</name>
</gene>
<keyword evidence="4 7" id="KW-0472">Membrane</keyword>
<dbReference type="Pfam" id="PF20684">
    <property type="entry name" value="Fung_rhodopsin"/>
    <property type="match status" value="1"/>
</dbReference>
<evidence type="ECO:0000256" key="5">
    <source>
        <dbReference type="ARBA" id="ARBA00038359"/>
    </source>
</evidence>
<evidence type="ECO:0000256" key="1">
    <source>
        <dbReference type="ARBA" id="ARBA00004141"/>
    </source>
</evidence>
<comment type="subcellular location">
    <subcellularLocation>
        <location evidence="1">Membrane</location>
        <topology evidence="1">Multi-pass membrane protein</topology>
    </subcellularLocation>
</comment>
<dbReference type="OrthoDB" id="5417844at2759"/>
<feature type="transmembrane region" description="Helical" evidence="7">
    <location>
        <begin position="95"/>
        <end position="113"/>
    </location>
</feature>
<evidence type="ECO:0000256" key="4">
    <source>
        <dbReference type="ARBA" id="ARBA00023136"/>
    </source>
</evidence>
<dbReference type="AlphaFoldDB" id="A0A168DT26"/>
<dbReference type="Proteomes" id="UP000076881">
    <property type="component" value="Unassembled WGS sequence"/>
</dbReference>
<organism evidence="9 10">
    <name type="scientific">Akanthomyces lecanii RCEF 1005</name>
    <dbReference type="NCBI Taxonomy" id="1081108"/>
    <lineage>
        <taxon>Eukaryota</taxon>
        <taxon>Fungi</taxon>
        <taxon>Dikarya</taxon>
        <taxon>Ascomycota</taxon>
        <taxon>Pezizomycotina</taxon>
        <taxon>Sordariomycetes</taxon>
        <taxon>Hypocreomycetidae</taxon>
        <taxon>Hypocreales</taxon>
        <taxon>Cordycipitaceae</taxon>
        <taxon>Akanthomyces</taxon>
        <taxon>Cordyceps confragosa</taxon>
    </lineage>
</organism>
<reference evidence="9 10" key="1">
    <citation type="journal article" date="2016" name="Genome Biol. Evol.">
        <title>Divergent and convergent evolution of fungal pathogenicity.</title>
        <authorList>
            <person name="Shang Y."/>
            <person name="Xiao G."/>
            <person name="Zheng P."/>
            <person name="Cen K."/>
            <person name="Zhan S."/>
            <person name="Wang C."/>
        </authorList>
    </citation>
    <scope>NUCLEOTIDE SEQUENCE [LARGE SCALE GENOMIC DNA]</scope>
    <source>
        <strain evidence="9 10">RCEF 1005</strain>
    </source>
</reference>
<feature type="transmembrane region" description="Helical" evidence="7">
    <location>
        <begin position="246"/>
        <end position="275"/>
    </location>
</feature>
<accession>A0A168DT26</accession>
<keyword evidence="10" id="KW-1185">Reference proteome</keyword>
<evidence type="ECO:0000259" key="8">
    <source>
        <dbReference type="Pfam" id="PF20684"/>
    </source>
</evidence>
<comment type="similarity">
    <text evidence="5">Belongs to the SAT4 family.</text>
</comment>
<dbReference type="InterPro" id="IPR052337">
    <property type="entry name" value="SAT4-like"/>
</dbReference>
<evidence type="ECO:0000256" key="3">
    <source>
        <dbReference type="ARBA" id="ARBA00022989"/>
    </source>
</evidence>
<dbReference type="PANTHER" id="PTHR33048">
    <property type="entry name" value="PTH11-LIKE INTEGRAL MEMBRANE PROTEIN (AFU_ORTHOLOGUE AFUA_5G11245)"/>
    <property type="match status" value="1"/>
</dbReference>
<feature type="region of interest" description="Disordered" evidence="6">
    <location>
        <begin position="333"/>
        <end position="363"/>
    </location>
</feature>
<evidence type="ECO:0000256" key="6">
    <source>
        <dbReference type="SAM" id="MobiDB-lite"/>
    </source>
</evidence>
<protein>
    <submittedName>
        <fullName evidence="9">Integral membrane protein</fullName>
    </submittedName>
</protein>
<keyword evidence="2 7" id="KW-0812">Transmembrane</keyword>
<dbReference type="GO" id="GO:0016020">
    <property type="term" value="C:membrane"/>
    <property type="evidence" value="ECO:0007669"/>
    <property type="project" value="UniProtKB-SubCell"/>
</dbReference>
<feature type="compositionally biased region" description="Basic and acidic residues" evidence="6">
    <location>
        <begin position="343"/>
        <end position="356"/>
    </location>
</feature>
<feature type="domain" description="Rhodopsin" evidence="8">
    <location>
        <begin position="27"/>
        <end position="268"/>
    </location>
</feature>
<feature type="transmembrane region" description="Helical" evidence="7">
    <location>
        <begin position="6"/>
        <end position="31"/>
    </location>
</feature>
<evidence type="ECO:0000256" key="7">
    <source>
        <dbReference type="SAM" id="Phobius"/>
    </source>
</evidence>
<evidence type="ECO:0000313" key="10">
    <source>
        <dbReference type="Proteomes" id="UP000076881"/>
    </source>
</evidence>